<dbReference type="PROSITE" id="PS50011">
    <property type="entry name" value="PROTEIN_KINASE_DOM"/>
    <property type="match status" value="1"/>
</dbReference>
<evidence type="ECO:0000256" key="7">
    <source>
        <dbReference type="ARBA" id="ARBA00022801"/>
    </source>
</evidence>
<dbReference type="Gene3D" id="3.30.200.20">
    <property type="entry name" value="Phosphorylase Kinase, domain 1"/>
    <property type="match status" value="1"/>
</dbReference>
<keyword evidence="6" id="KW-0677">Repeat</keyword>
<keyword evidence="11" id="KW-0325">Glycoprotein</keyword>
<feature type="domain" description="Protein kinase" evidence="19">
    <location>
        <begin position="1056"/>
        <end position="1334"/>
    </location>
</feature>
<feature type="chain" id="PRO_5041678111" description="Protein kinase domain-containing protein" evidence="18">
    <location>
        <begin position="18"/>
        <end position="1361"/>
    </location>
</feature>
<evidence type="ECO:0000256" key="1">
    <source>
        <dbReference type="ARBA" id="ARBA00004370"/>
    </source>
</evidence>
<evidence type="ECO:0000256" key="2">
    <source>
        <dbReference type="ARBA" id="ARBA00007495"/>
    </source>
</evidence>
<dbReference type="Pfam" id="PF00560">
    <property type="entry name" value="LRR_1"/>
    <property type="match status" value="1"/>
</dbReference>
<dbReference type="InterPro" id="IPR000719">
    <property type="entry name" value="Prot_kinase_dom"/>
</dbReference>
<feature type="compositionally biased region" description="Gly residues" evidence="16">
    <location>
        <begin position="1009"/>
        <end position="1019"/>
    </location>
</feature>
<dbReference type="InterPro" id="IPR011009">
    <property type="entry name" value="Kinase-like_dom_sf"/>
</dbReference>
<dbReference type="InterPro" id="IPR001611">
    <property type="entry name" value="Leu-rich_rpt"/>
</dbReference>
<keyword evidence="13" id="KW-0326">Glycosidase</keyword>
<dbReference type="PANTHER" id="PTHR31490:SF2">
    <property type="entry name" value="GLYCOSYL HYDROLASE FAMILY 10 PROTEIN"/>
    <property type="match status" value="1"/>
</dbReference>
<feature type="transmembrane region" description="Helical" evidence="17">
    <location>
        <begin position="959"/>
        <end position="981"/>
    </location>
</feature>
<dbReference type="SMART" id="SM00633">
    <property type="entry name" value="Glyco_10"/>
    <property type="match status" value="1"/>
</dbReference>
<keyword evidence="12" id="KW-0119">Carbohydrate metabolism</keyword>
<keyword evidence="4 17" id="KW-0812">Transmembrane</keyword>
<dbReference type="InterPro" id="IPR044846">
    <property type="entry name" value="GH10"/>
</dbReference>
<keyword evidence="7" id="KW-0378">Hydrolase</keyword>
<comment type="subcellular location">
    <subcellularLocation>
        <location evidence="1">Membrane</location>
    </subcellularLocation>
</comment>
<evidence type="ECO:0000256" key="9">
    <source>
        <dbReference type="ARBA" id="ARBA00023136"/>
    </source>
</evidence>
<evidence type="ECO:0000259" key="20">
    <source>
        <dbReference type="PROSITE" id="PS51760"/>
    </source>
</evidence>
<dbReference type="InterPro" id="IPR001000">
    <property type="entry name" value="GH10_dom"/>
</dbReference>
<evidence type="ECO:0000256" key="17">
    <source>
        <dbReference type="SAM" id="Phobius"/>
    </source>
</evidence>
<dbReference type="Gene3D" id="2.60.120.260">
    <property type="entry name" value="Galactose-binding domain-like"/>
    <property type="match status" value="1"/>
</dbReference>
<evidence type="ECO:0000256" key="10">
    <source>
        <dbReference type="ARBA" id="ARBA00023170"/>
    </source>
</evidence>
<feature type="region of interest" description="Disordered" evidence="16">
    <location>
        <begin position="988"/>
        <end position="1025"/>
    </location>
</feature>
<evidence type="ECO:0000256" key="12">
    <source>
        <dbReference type="ARBA" id="ARBA00023277"/>
    </source>
</evidence>
<evidence type="ECO:0000256" key="15">
    <source>
        <dbReference type="PROSITE-ProRule" id="PRU10061"/>
    </source>
</evidence>
<dbReference type="Pfam" id="PF00069">
    <property type="entry name" value="Pkinase"/>
    <property type="match status" value="1"/>
</dbReference>
<evidence type="ECO:0008006" key="23">
    <source>
        <dbReference type="Google" id="ProtNLM"/>
    </source>
</evidence>
<evidence type="ECO:0000256" key="4">
    <source>
        <dbReference type="ARBA" id="ARBA00022692"/>
    </source>
</evidence>
<dbReference type="Gramene" id="rna-AYBTSS11_LOCUS6540">
    <property type="protein sequence ID" value="CAJ1933765.1"/>
    <property type="gene ID" value="gene-AYBTSS11_LOCUS6540"/>
</dbReference>
<evidence type="ECO:0000256" key="6">
    <source>
        <dbReference type="ARBA" id="ARBA00022737"/>
    </source>
</evidence>
<evidence type="ECO:0000259" key="19">
    <source>
        <dbReference type="PROSITE" id="PS50011"/>
    </source>
</evidence>
<dbReference type="Gene3D" id="1.10.510.10">
    <property type="entry name" value="Transferase(Phosphotransferase) domain 1"/>
    <property type="match status" value="1"/>
</dbReference>
<dbReference type="PROSITE" id="PS51760">
    <property type="entry name" value="GH10_2"/>
    <property type="match status" value="1"/>
</dbReference>
<keyword evidence="14" id="KW-0624">Polysaccharide degradation</keyword>
<keyword evidence="8 17" id="KW-1133">Transmembrane helix</keyword>
<evidence type="ECO:0000256" key="16">
    <source>
        <dbReference type="SAM" id="MobiDB-lite"/>
    </source>
</evidence>
<dbReference type="Pfam" id="PF00331">
    <property type="entry name" value="Glyco_hydro_10"/>
    <property type="match status" value="1"/>
</dbReference>
<dbReference type="Proteomes" id="UP001189624">
    <property type="component" value="Chromosome 2"/>
</dbReference>
<dbReference type="SUPFAM" id="SSF49785">
    <property type="entry name" value="Galactose-binding domain-like"/>
    <property type="match status" value="1"/>
</dbReference>
<keyword evidence="10" id="KW-0675">Receptor</keyword>
<name>A0AA86SAM2_9FABA</name>
<dbReference type="PANTHER" id="PTHR31490">
    <property type="entry name" value="GLYCOSYL HYDROLASE"/>
    <property type="match status" value="1"/>
</dbReference>
<dbReference type="Gene3D" id="3.80.10.10">
    <property type="entry name" value="Ribonuclease Inhibitor"/>
    <property type="match status" value="2"/>
</dbReference>
<evidence type="ECO:0000256" key="5">
    <source>
        <dbReference type="ARBA" id="ARBA00022729"/>
    </source>
</evidence>
<organism evidence="21 22">
    <name type="scientific">Sphenostylis stenocarpa</name>
    <dbReference type="NCBI Taxonomy" id="92480"/>
    <lineage>
        <taxon>Eukaryota</taxon>
        <taxon>Viridiplantae</taxon>
        <taxon>Streptophyta</taxon>
        <taxon>Embryophyta</taxon>
        <taxon>Tracheophyta</taxon>
        <taxon>Spermatophyta</taxon>
        <taxon>Magnoliopsida</taxon>
        <taxon>eudicotyledons</taxon>
        <taxon>Gunneridae</taxon>
        <taxon>Pentapetalae</taxon>
        <taxon>rosids</taxon>
        <taxon>fabids</taxon>
        <taxon>Fabales</taxon>
        <taxon>Fabaceae</taxon>
        <taxon>Papilionoideae</taxon>
        <taxon>50 kb inversion clade</taxon>
        <taxon>NPAAA clade</taxon>
        <taxon>indigoferoid/millettioid clade</taxon>
        <taxon>Phaseoleae</taxon>
        <taxon>Sphenostylis</taxon>
    </lineage>
</organism>
<accession>A0AA86SAM2</accession>
<dbReference type="SUPFAM" id="SSF56112">
    <property type="entry name" value="Protein kinase-like (PK-like)"/>
    <property type="match status" value="1"/>
</dbReference>
<dbReference type="GO" id="GO:0031176">
    <property type="term" value="F:endo-1,4-beta-xylanase activity"/>
    <property type="evidence" value="ECO:0007669"/>
    <property type="project" value="UniProtKB-ARBA"/>
</dbReference>
<feature type="region of interest" description="Disordered" evidence="16">
    <location>
        <begin position="1332"/>
        <end position="1361"/>
    </location>
</feature>
<dbReference type="GO" id="GO:0000272">
    <property type="term" value="P:polysaccharide catabolic process"/>
    <property type="evidence" value="ECO:0007669"/>
    <property type="project" value="UniProtKB-KW"/>
</dbReference>
<evidence type="ECO:0000256" key="3">
    <source>
        <dbReference type="ARBA" id="ARBA00022614"/>
    </source>
</evidence>
<evidence type="ECO:0000313" key="22">
    <source>
        <dbReference type="Proteomes" id="UP001189624"/>
    </source>
</evidence>
<dbReference type="InterPro" id="IPR032675">
    <property type="entry name" value="LRR_dom_sf"/>
</dbReference>
<comment type="similarity">
    <text evidence="2">Belongs to the glycosyl hydrolase 10 (cellulase F) family.</text>
</comment>
<feature type="signal peptide" evidence="18">
    <location>
        <begin position="1"/>
        <end position="17"/>
    </location>
</feature>
<keyword evidence="22" id="KW-1185">Reference proteome</keyword>
<evidence type="ECO:0000256" key="18">
    <source>
        <dbReference type="SAM" id="SignalP"/>
    </source>
</evidence>
<evidence type="ECO:0000256" key="13">
    <source>
        <dbReference type="ARBA" id="ARBA00023295"/>
    </source>
</evidence>
<proteinExistence type="inferred from homology"/>
<dbReference type="InterPro" id="IPR031158">
    <property type="entry name" value="GH10_AS"/>
</dbReference>
<dbReference type="Gene3D" id="3.20.20.80">
    <property type="entry name" value="Glycosidases"/>
    <property type="match status" value="1"/>
</dbReference>
<gene>
    <name evidence="21" type="ORF">AYBTSS11_LOCUS6540</name>
</gene>
<evidence type="ECO:0000256" key="14">
    <source>
        <dbReference type="ARBA" id="ARBA00023326"/>
    </source>
</evidence>
<keyword evidence="3" id="KW-0433">Leucine-rich repeat</keyword>
<evidence type="ECO:0000256" key="8">
    <source>
        <dbReference type="ARBA" id="ARBA00022989"/>
    </source>
</evidence>
<dbReference type="InterPro" id="IPR017853">
    <property type="entry name" value="GH"/>
</dbReference>
<dbReference type="GO" id="GO:0004672">
    <property type="term" value="F:protein kinase activity"/>
    <property type="evidence" value="ECO:0007669"/>
    <property type="project" value="InterPro"/>
</dbReference>
<dbReference type="GO" id="GO:0005524">
    <property type="term" value="F:ATP binding"/>
    <property type="evidence" value="ECO:0007669"/>
    <property type="project" value="InterPro"/>
</dbReference>
<evidence type="ECO:0000256" key="11">
    <source>
        <dbReference type="ARBA" id="ARBA00023180"/>
    </source>
</evidence>
<keyword evidence="9 17" id="KW-0472">Membrane</keyword>
<dbReference type="SUPFAM" id="SSF52058">
    <property type="entry name" value="L domain-like"/>
    <property type="match status" value="1"/>
</dbReference>
<dbReference type="EMBL" id="OY731399">
    <property type="protein sequence ID" value="CAJ1933765.1"/>
    <property type="molecule type" value="Genomic_DNA"/>
</dbReference>
<evidence type="ECO:0000313" key="21">
    <source>
        <dbReference type="EMBL" id="CAJ1933765.1"/>
    </source>
</evidence>
<sequence length="1361" mass="150506">MSLILVLCVILLRGFEAEALAYDYSASVACLEQPLKPQYNGGIIQNPELNNGLQGWTSFGGAKIEHRESSGNKYVVAHSRKQTSDSVFQKGHVPVTAVVKTKTKYKFPAAIVAQDSCWSMLKGGFTADESGSAELYFESNTTSVEIWIDSVSLQPFTDEEWKSHQDQSIEKVRKREVSVQAVDEQGKPLPNANITFVLKKSSFPFGSSMNKYILNNVLYQNWFTSRFTVTTFENEMKWYSTENVQGKENYMEADAMLQFAKKHNIDVRGHNILWDDPRYQPSWVSSLSPNQLNSAVERRVESVVSRYKGNLIAWDGVNENLHFSFFESKLGQNFSGKIFNKAHNIDGQSTLFLNEYNTIEDSRDGVANPARYIRKIKQIQSYPGNSRVPFGIGLESHFSASGINIPYMRSSLDYLAASGLPVWITELDVANQPRQSEYLERALREAHSHPKVKGIVMWTAWSPQGCYQICLVDNNFKNLPAGNVVDKLLSEWRLNKVSGTTNQNGFLEVTLSHGDYEMVINHPTKKNYSFTQLLQVTPTNESQETKQLVKLSVNLQFVHQFPERKEGPLPLGEEEKGISATVSVSVASVEEFRETKASPSKGNHFNLSKCLQPDGSLEHPNRALSSIIVSTAMVITSNFNPISKRDGFVNVNGRSEDLKGSDVQWLSSWETKTVEIGSPRLQLQLCGWLVPNMERSYVFVFLSVSVLCLFLSQPARTEDDSQPLLALKSSIDVLHKLPWRQGTDVCTWEGVRDCFNGRVRKLVLEHSNLTGSLDSKILNRLDQLRVLSFKGNSLSGQIPELSALINLKSIFLNENNFSGEFPSSVTLLHRVKVIVLSQNHISGGIPASLLNLRRLYILYLEDNAFTGSIPGFNQTSLRYLNVSNNRLSGEIPVTSALIRFNASSFSGNPGLCGENIHRPCKNGSFSLPPSISPSYPLIPGGTATTWTSTSSNRSKLIKIIGGSVGGVVLILLCMVVVCAICKKRKTRVGSGTRSKGGGDVAEGEVGAAGSAGGGGGEGGDSNKQGGFAWEGEGLGKLVFCGGGDREMSYSLEDLLKASAETLGRGIMGSTYKAVMESGFIVTVKRLKDARYPGLEEFRAHIEVLGRLTHPNLVPLRAYFQAKEERLLVYDYFPNGSLFSLIHGSKTSGGGKPLHWTSCLKIAEDLATGLLYIHQNPGMTHGNLKSSNVLLGSDFESCLTDYGLTVFLNPDSMDEPSATSLFYRAPECRHFQRSQTQPADVYSFGVLVLELLTGKTPFQDLVQTYGSDIPRWVRSVREEETESGDDPASGNEASEEKLQALLNIAMTCVSLVPENRPTMREVLKMIRDARGEAHVSSNSSDHSPGRWSDTVQSFPREEHQSI</sequence>
<dbReference type="InterPro" id="IPR008979">
    <property type="entry name" value="Galactose-bd-like_sf"/>
</dbReference>
<dbReference type="SUPFAM" id="SSF51445">
    <property type="entry name" value="(Trans)glycosidases"/>
    <property type="match status" value="1"/>
</dbReference>
<dbReference type="GO" id="GO:0016020">
    <property type="term" value="C:membrane"/>
    <property type="evidence" value="ECO:0007669"/>
    <property type="project" value="UniProtKB-SubCell"/>
</dbReference>
<protein>
    <recommendedName>
        <fullName evidence="23">Protein kinase domain-containing protein</fullName>
    </recommendedName>
</protein>
<dbReference type="PROSITE" id="PS00591">
    <property type="entry name" value="GH10_1"/>
    <property type="match status" value="1"/>
</dbReference>
<feature type="active site" description="Nucleophile" evidence="15">
    <location>
        <position position="426"/>
    </location>
</feature>
<feature type="domain" description="GH10" evidence="20">
    <location>
        <begin position="191"/>
        <end position="488"/>
    </location>
</feature>
<keyword evidence="5 18" id="KW-0732">Signal</keyword>
<dbReference type="FunFam" id="3.80.10.10:FF:000041">
    <property type="entry name" value="LRR receptor-like serine/threonine-protein kinase ERECTA"/>
    <property type="match status" value="1"/>
</dbReference>
<reference evidence="21" key="1">
    <citation type="submission" date="2023-10" db="EMBL/GenBank/DDBJ databases">
        <authorList>
            <person name="Domelevo Entfellner J.-B."/>
        </authorList>
    </citation>
    <scope>NUCLEOTIDE SEQUENCE</scope>
</reference>